<feature type="transmembrane region" description="Helical" evidence="7">
    <location>
        <begin position="70"/>
        <end position="87"/>
    </location>
</feature>
<feature type="transmembrane region" description="Helical" evidence="7">
    <location>
        <begin position="184"/>
        <end position="203"/>
    </location>
</feature>
<feature type="transmembrane region" description="Helical" evidence="7">
    <location>
        <begin position="215"/>
        <end position="235"/>
    </location>
</feature>
<feature type="compositionally biased region" description="Basic and acidic residues" evidence="6">
    <location>
        <begin position="1"/>
        <end position="11"/>
    </location>
</feature>
<name>A0ABW3BF59_9ACTN</name>
<feature type="domain" description="EamA" evidence="8">
    <location>
        <begin position="43"/>
        <end position="172"/>
    </location>
</feature>
<feature type="compositionally biased region" description="Pro residues" evidence="6">
    <location>
        <begin position="16"/>
        <end position="25"/>
    </location>
</feature>
<comment type="caution">
    <text evidence="9">The sequence shown here is derived from an EMBL/GenBank/DDBJ whole genome shotgun (WGS) entry which is preliminary data.</text>
</comment>
<dbReference type="InterPro" id="IPR000620">
    <property type="entry name" value="EamA_dom"/>
</dbReference>
<evidence type="ECO:0000256" key="7">
    <source>
        <dbReference type="SAM" id="Phobius"/>
    </source>
</evidence>
<dbReference type="Proteomes" id="UP001596956">
    <property type="component" value="Unassembled WGS sequence"/>
</dbReference>
<dbReference type="SUPFAM" id="SSF103481">
    <property type="entry name" value="Multidrug resistance efflux transporter EmrE"/>
    <property type="match status" value="2"/>
</dbReference>
<organism evidence="9 10">
    <name type="scientific">Streptomonospora algeriensis</name>
    <dbReference type="NCBI Taxonomy" id="995084"/>
    <lineage>
        <taxon>Bacteria</taxon>
        <taxon>Bacillati</taxon>
        <taxon>Actinomycetota</taxon>
        <taxon>Actinomycetes</taxon>
        <taxon>Streptosporangiales</taxon>
        <taxon>Nocardiopsidaceae</taxon>
        <taxon>Streptomonospora</taxon>
    </lineage>
</organism>
<comment type="subcellular location">
    <subcellularLocation>
        <location evidence="1">Membrane</location>
        <topology evidence="1">Multi-pass membrane protein</topology>
    </subcellularLocation>
</comment>
<evidence type="ECO:0000256" key="4">
    <source>
        <dbReference type="ARBA" id="ARBA00022989"/>
    </source>
</evidence>
<keyword evidence="4 7" id="KW-1133">Transmembrane helix</keyword>
<evidence type="ECO:0000256" key="1">
    <source>
        <dbReference type="ARBA" id="ARBA00004141"/>
    </source>
</evidence>
<evidence type="ECO:0000256" key="6">
    <source>
        <dbReference type="SAM" id="MobiDB-lite"/>
    </source>
</evidence>
<evidence type="ECO:0000256" key="5">
    <source>
        <dbReference type="ARBA" id="ARBA00023136"/>
    </source>
</evidence>
<gene>
    <name evidence="9" type="ORF">ACFQZU_11740</name>
</gene>
<feature type="transmembrane region" description="Helical" evidence="7">
    <location>
        <begin position="160"/>
        <end position="178"/>
    </location>
</feature>
<accession>A0ABW3BF59</accession>
<dbReference type="EMBL" id="JBHTHR010000340">
    <property type="protein sequence ID" value="MFD0801982.1"/>
    <property type="molecule type" value="Genomic_DNA"/>
</dbReference>
<feature type="transmembrane region" description="Helical" evidence="7">
    <location>
        <begin position="126"/>
        <end position="148"/>
    </location>
</feature>
<feature type="domain" description="EamA" evidence="8">
    <location>
        <begin position="185"/>
        <end position="318"/>
    </location>
</feature>
<evidence type="ECO:0000259" key="8">
    <source>
        <dbReference type="Pfam" id="PF00892"/>
    </source>
</evidence>
<feature type="transmembrane region" description="Helical" evidence="7">
    <location>
        <begin position="43"/>
        <end position="64"/>
    </location>
</feature>
<dbReference type="PANTHER" id="PTHR32322">
    <property type="entry name" value="INNER MEMBRANE TRANSPORTER"/>
    <property type="match status" value="1"/>
</dbReference>
<feature type="transmembrane region" description="Helical" evidence="7">
    <location>
        <begin position="303"/>
        <end position="319"/>
    </location>
</feature>
<feature type="region of interest" description="Disordered" evidence="6">
    <location>
        <begin position="1"/>
        <end position="32"/>
    </location>
</feature>
<dbReference type="PANTHER" id="PTHR32322:SF2">
    <property type="entry name" value="EAMA DOMAIN-CONTAINING PROTEIN"/>
    <property type="match status" value="1"/>
</dbReference>
<proteinExistence type="inferred from homology"/>
<feature type="region of interest" description="Disordered" evidence="6">
    <location>
        <begin position="325"/>
        <end position="344"/>
    </location>
</feature>
<evidence type="ECO:0000313" key="9">
    <source>
        <dbReference type="EMBL" id="MFD0801982.1"/>
    </source>
</evidence>
<feature type="transmembrane region" description="Helical" evidence="7">
    <location>
        <begin position="247"/>
        <end position="265"/>
    </location>
</feature>
<evidence type="ECO:0000256" key="2">
    <source>
        <dbReference type="ARBA" id="ARBA00007362"/>
    </source>
</evidence>
<evidence type="ECO:0000313" key="10">
    <source>
        <dbReference type="Proteomes" id="UP001596956"/>
    </source>
</evidence>
<reference evidence="10" key="1">
    <citation type="journal article" date="2019" name="Int. J. Syst. Evol. Microbiol.">
        <title>The Global Catalogue of Microorganisms (GCM) 10K type strain sequencing project: providing services to taxonomists for standard genome sequencing and annotation.</title>
        <authorList>
            <consortium name="The Broad Institute Genomics Platform"/>
            <consortium name="The Broad Institute Genome Sequencing Center for Infectious Disease"/>
            <person name="Wu L."/>
            <person name="Ma J."/>
        </authorList>
    </citation>
    <scope>NUCLEOTIDE SEQUENCE [LARGE SCALE GENOMIC DNA]</scope>
    <source>
        <strain evidence="10">CCUG 63369</strain>
    </source>
</reference>
<comment type="similarity">
    <text evidence="2">Belongs to the EamA transporter family.</text>
</comment>
<evidence type="ECO:0000256" key="3">
    <source>
        <dbReference type="ARBA" id="ARBA00022692"/>
    </source>
</evidence>
<feature type="transmembrane region" description="Helical" evidence="7">
    <location>
        <begin position="277"/>
        <end position="297"/>
    </location>
</feature>
<sequence>MSLDPPQRDAASDPSSPSPAGPAPQSPAEDAAPRPALNWRVKFLLLALVWGTSFMFIGISGQYLAPIQITLGRMLTGLVPLAGFLLLKGGRLPRGARIWFHLSVTAFIINLVPFTLYGYAGQLIPSAVSGIVNAATPLFVVFFSLLLLPDERPTRTRLAGLLVGFLGVLVVFGVWAGFAGAGAVGMLMALGATVGYGIGTPYLRRFVAGNGHSSLELVTAQLLTGTVQIAIAALLFTDVPQELPPHALAAVTALGALGTGFAFLLQYGVIREAGATVASTVTYLAPIVAIGAGVLLLDELLTWNEPIGALIIVVGAALAQHHRRTKARRPVTAEGQATGPQAGH</sequence>
<dbReference type="InterPro" id="IPR037185">
    <property type="entry name" value="EmrE-like"/>
</dbReference>
<protein>
    <submittedName>
        <fullName evidence="9">DMT family transporter</fullName>
    </submittedName>
</protein>
<dbReference type="Pfam" id="PF00892">
    <property type="entry name" value="EamA"/>
    <property type="match status" value="2"/>
</dbReference>
<keyword evidence="5 7" id="KW-0472">Membrane</keyword>
<feature type="transmembrane region" description="Helical" evidence="7">
    <location>
        <begin position="99"/>
        <end position="120"/>
    </location>
</feature>
<dbReference type="InterPro" id="IPR050638">
    <property type="entry name" value="AA-Vitamin_Transporters"/>
</dbReference>
<keyword evidence="3 7" id="KW-0812">Transmembrane</keyword>
<keyword evidence="10" id="KW-1185">Reference proteome</keyword>